<dbReference type="GO" id="GO:0003700">
    <property type="term" value="F:DNA-binding transcription factor activity"/>
    <property type="evidence" value="ECO:0007669"/>
    <property type="project" value="UniProtKB-UniRule"/>
</dbReference>
<dbReference type="PANTHER" id="PTHR46600">
    <property type="entry name" value="THAP DOMAIN-CONTAINING"/>
    <property type="match status" value="1"/>
</dbReference>
<gene>
    <name evidence="16" type="ORF">DNTS_010282</name>
</gene>
<evidence type="ECO:0000256" key="8">
    <source>
        <dbReference type="ARBA" id="ARBA00023125"/>
    </source>
</evidence>
<keyword evidence="3" id="KW-0479">Metal-binding</keyword>
<feature type="compositionally biased region" description="Basic and acidic residues" evidence="14">
    <location>
        <begin position="314"/>
        <end position="324"/>
    </location>
</feature>
<comment type="function">
    <text evidence="13">DNA-binding transcription regulator that regulates endothelial cell proliferation and G1/S cell-cycle progression. Specifically binds the 5'-[AT]NTNN[GT]GGCA[AGT]-3' core DNA sequence and acts by modulating expression of pRB-E2F cell-cycle target genes.</text>
</comment>
<evidence type="ECO:0000259" key="15">
    <source>
        <dbReference type="PROSITE" id="PS50950"/>
    </source>
</evidence>
<dbReference type="Pfam" id="PF05485">
    <property type="entry name" value="THAP"/>
    <property type="match status" value="1"/>
</dbReference>
<evidence type="ECO:0000256" key="10">
    <source>
        <dbReference type="ARBA" id="ARBA00023242"/>
    </source>
</evidence>
<comment type="subcellular location">
    <subcellularLocation>
        <location evidence="1 13">Nucleus</location>
        <location evidence="1 13">Nucleoplasm</location>
    </subcellularLocation>
</comment>
<keyword evidence="6 13" id="KW-0805">Transcription regulation</keyword>
<dbReference type="InterPro" id="IPR006612">
    <property type="entry name" value="THAP_Znf"/>
</dbReference>
<feature type="domain" description="THAP-type" evidence="15">
    <location>
        <begin position="3"/>
        <end position="84"/>
    </location>
</feature>
<accession>A0A553MRA7</accession>
<dbReference type="PROSITE" id="PS50950">
    <property type="entry name" value="ZF_THAP"/>
    <property type="match status" value="1"/>
</dbReference>
<evidence type="ECO:0000313" key="17">
    <source>
        <dbReference type="Proteomes" id="UP000316079"/>
    </source>
</evidence>
<organism evidence="16 17">
    <name type="scientific">Danionella cerebrum</name>
    <dbReference type="NCBI Taxonomy" id="2873325"/>
    <lineage>
        <taxon>Eukaryota</taxon>
        <taxon>Metazoa</taxon>
        <taxon>Chordata</taxon>
        <taxon>Craniata</taxon>
        <taxon>Vertebrata</taxon>
        <taxon>Euteleostomi</taxon>
        <taxon>Actinopterygii</taxon>
        <taxon>Neopterygii</taxon>
        <taxon>Teleostei</taxon>
        <taxon>Ostariophysi</taxon>
        <taxon>Cypriniformes</taxon>
        <taxon>Danionidae</taxon>
        <taxon>Danioninae</taxon>
        <taxon>Danionella</taxon>
    </lineage>
</organism>
<dbReference type="GO" id="GO:0005654">
    <property type="term" value="C:nucleoplasm"/>
    <property type="evidence" value="ECO:0007669"/>
    <property type="project" value="UniProtKB-SubCell"/>
</dbReference>
<evidence type="ECO:0000256" key="13">
    <source>
        <dbReference type="RuleBase" id="RU369073"/>
    </source>
</evidence>
<evidence type="ECO:0000256" key="3">
    <source>
        <dbReference type="ARBA" id="ARBA00022723"/>
    </source>
</evidence>
<keyword evidence="17" id="KW-1185">Reference proteome</keyword>
<keyword evidence="9 13" id="KW-0804">Transcription</keyword>
<evidence type="ECO:0000256" key="5">
    <source>
        <dbReference type="ARBA" id="ARBA00022833"/>
    </source>
</evidence>
<keyword evidence="8 12" id="KW-0238">DNA-binding</keyword>
<dbReference type="GO" id="GO:0043565">
    <property type="term" value="F:sequence-specific DNA binding"/>
    <property type="evidence" value="ECO:0007669"/>
    <property type="project" value="UniProtKB-UniRule"/>
</dbReference>
<sequence length="324" mass="36205">MKMPSWKKCVFGCREVSTIFALPREPTVRQKWLDFVFHNQPKRVKNIFICERHFTANCFTNKTVFDSGLISRLALYRGAVPTEVVGADAGHRAVTKHRCVAQRHVACQTGSSCAEPLRPESRTTGTQTIISCPDAGAGSLRSTPQTPAEEMHTLPNHSCLMFLRGRLSGRDPDDPSMLFRALCRSIADEIQTSGGSRRPSGSCADANWVSYERVPSTAAGGTLRLTRSDNLGLSLLKLLFSKLIIHGEAPEEFLYLQQAPLERRTSRRRRPSESPPAVTVELEGEHRERAPLQVKQEPEEESPAVKQEPVEEQILVKREPVEEH</sequence>
<keyword evidence="10 13" id="KW-0539">Nucleus</keyword>
<dbReference type="InterPro" id="IPR026516">
    <property type="entry name" value="THAP1/10"/>
</dbReference>
<evidence type="ECO:0000256" key="14">
    <source>
        <dbReference type="SAM" id="MobiDB-lite"/>
    </source>
</evidence>
<dbReference type="SMART" id="SM00692">
    <property type="entry name" value="DM3"/>
    <property type="match status" value="1"/>
</dbReference>
<dbReference type="SUPFAM" id="SSF57716">
    <property type="entry name" value="Glucocorticoid receptor-like (DNA-binding domain)"/>
    <property type="match status" value="1"/>
</dbReference>
<evidence type="ECO:0000256" key="11">
    <source>
        <dbReference type="ARBA" id="ARBA00023306"/>
    </source>
</evidence>
<dbReference type="GO" id="GO:0008270">
    <property type="term" value="F:zinc ion binding"/>
    <property type="evidence" value="ECO:0007669"/>
    <property type="project" value="UniProtKB-KW"/>
</dbReference>
<evidence type="ECO:0000256" key="6">
    <source>
        <dbReference type="ARBA" id="ARBA00023015"/>
    </source>
</evidence>
<keyword evidence="4 12" id="KW-0863">Zinc-finger</keyword>
<keyword evidence="5" id="KW-0862">Zinc</keyword>
<name>A0A553MRA7_9TELE</name>
<comment type="similarity">
    <text evidence="2 13">Belongs to the THAP1 family.</text>
</comment>
<evidence type="ECO:0000256" key="2">
    <source>
        <dbReference type="ARBA" id="ARBA00006177"/>
    </source>
</evidence>
<dbReference type="Proteomes" id="UP000316079">
    <property type="component" value="Unassembled WGS sequence"/>
</dbReference>
<dbReference type="SMART" id="SM00980">
    <property type="entry name" value="THAP"/>
    <property type="match status" value="1"/>
</dbReference>
<dbReference type="AlphaFoldDB" id="A0A553MRA7"/>
<evidence type="ECO:0000256" key="9">
    <source>
        <dbReference type="ARBA" id="ARBA00023163"/>
    </source>
</evidence>
<feature type="region of interest" description="Disordered" evidence="14">
    <location>
        <begin position="263"/>
        <end position="324"/>
    </location>
</feature>
<protein>
    <recommendedName>
        <fullName evidence="13">THAP domain-containing protein 1</fullName>
    </recommendedName>
</protein>
<dbReference type="EMBL" id="SRMA01027312">
    <property type="protein sequence ID" value="TRY55713.1"/>
    <property type="molecule type" value="Genomic_DNA"/>
</dbReference>
<reference evidence="16 17" key="1">
    <citation type="journal article" date="2019" name="Sci. Data">
        <title>Hybrid genome assembly and annotation of Danionella translucida.</title>
        <authorList>
            <person name="Kadobianskyi M."/>
            <person name="Schulze L."/>
            <person name="Schuelke M."/>
            <person name="Judkewitz B."/>
        </authorList>
    </citation>
    <scope>NUCLEOTIDE SEQUENCE [LARGE SCALE GENOMIC DNA]</scope>
    <source>
        <strain evidence="16 17">Bolton</strain>
    </source>
</reference>
<evidence type="ECO:0000313" key="16">
    <source>
        <dbReference type="EMBL" id="TRY55713.1"/>
    </source>
</evidence>
<proteinExistence type="inferred from homology"/>
<dbReference type="OrthoDB" id="5982876at2759"/>
<evidence type="ECO:0000256" key="1">
    <source>
        <dbReference type="ARBA" id="ARBA00004642"/>
    </source>
</evidence>
<keyword evidence="11 13" id="KW-0131">Cell cycle</keyword>
<dbReference type="GO" id="GO:0001935">
    <property type="term" value="P:endothelial cell proliferation"/>
    <property type="evidence" value="ECO:0007669"/>
    <property type="project" value="UniProtKB-UniRule"/>
</dbReference>
<keyword evidence="7 13" id="KW-0175">Coiled coil</keyword>
<evidence type="ECO:0000256" key="4">
    <source>
        <dbReference type="ARBA" id="ARBA00022771"/>
    </source>
</evidence>
<evidence type="ECO:0000256" key="12">
    <source>
        <dbReference type="PROSITE-ProRule" id="PRU00309"/>
    </source>
</evidence>
<dbReference type="PANTHER" id="PTHR46600:SF1">
    <property type="entry name" value="THAP DOMAIN-CONTAINING PROTEIN 1"/>
    <property type="match status" value="1"/>
</dbReference>
<evidence type="ECO:0000256" key="7">
    <source>
        <dbReference type="ARBA" id="ARBA00023054"/>
    </source>
</evidence>
<comment type="caution">
    <text evidence="16">The sequence shown here is derived from an EMBL/GenBank/DDBJ whole genome shotgun (WGS) entry which is preliminary data.</text>
</comment>